<keyword evidence="6" id="KW-1185">Reference proteome</keyword>
<dbReference type="Pfam" id="PF00698">
    <property type="entry name" value="Acyl_transf_1"/>
    <property type="match status" value="1"/>
</dbReference>
<protein>
    <submittedName>
        <fullName evidence="5">Acyltransferase domain-containing protein</fullName>
    </submittedName>
</protein>
<dbReference type="GO" id="GO:0004312">
    <property type="term" value="F:fatty acid synthase activity"/>
    <property type="evidence" value="ECO:0007669"/>
    <property type="project" value="TreeGrafter"/>
</dbReference>
<dbReference type="Gene3D" id="3.30.70.3290">
    <property type="match status" value="1"/>
</dbReference>
<evidence type="ECO:0000313" key="6">
    <source>
        <dbReference type="Proteomes" id="UP001150924"/>
    </source>
</evidence>
<dbReference type="InterPro" id="IPR016036">
    <property type="entry name" value="Malonyl_transacylase_ACP-bd"/>
</dbReference>
<sequence length="604" mass="62547">MGTQLTVEAREAGVGTRLVMEGVGASRRCAVRVFEEPGDGEAGPWLLPVSAHTREALRERVAGLVAALTEPAGPGPGDLCHSAALGREHLAHRIAVVAETREGLRERLAGALASGADAGGPALRAPRVALVFPGQGGAWAGMGRELLADEPAFRRALYACDAALGRHAGFSVAEALARGEAPEDAARVQPLLFAVQVALARTWAAYGVEPAAVVGHSMGEVAAAHVAGALSLDDAARLIARRSRLIGSLAGRGTMALVEATPAALELALAGHAGAVSVAARNGPRSFLLAGEAAALAAIVGEFQASGAFARLTGLPFPIHCALSRPIAGALAHDLAGVAPQRGRVPIYSTLLGRRIDGAEMDADYWLRHALEPVRFHEQTRALLDDGIDVLLEVGPHPVLAHACEQTIAEHGAPARVLSSLRRGGGRAHLLEVLARLYQRGLAVAWPAVLRGAGSIVSLPTYPFQRRRLWPAALSGGETEVGPGRAEAPAQPELAALAEALAREPSTRQIERFVQLVAGELLALAPGALSPTLSLRRLGLDSLGAMRLGNRVREALRVEAPAPLFLEDRSVAALALALAESAAQGRGRVASAGELAAAMEEEGL</sequence>
<evidence type="ECO:0000259" key="4">
    <source>
        <dbReference type="PROSITE" id="PS50075"/>
    </source>
</evidence>
<dbReference type="SUPFAM" id="SSF47336">
    <property type="entry name" value="ACP-like"/>
    <property type="match status" value="1"/>
</dbReference>
<dbReference type="AlphaFoldDB" id="A0A9X3F1A1"/>
<accession>A0A9X3F1A1</accession>
<dbReference type="InterPro" id="IPR020806">
    <property type="entry name" value="PKS_PP-bd"/>
</dbReference>
<dbReference type="Pfam" id="PF00550">
    <property type="entry name" value="PP-binding"/>
    <property type="match status" value="1"/>
</dbReference>
<dbReference type="PANTHER" id="PTHR43775">
    <property type="entry name" value="FATTY ACID SYNTHASE"/>
    <property type="match status" value="1"/>
</dbReference>
<dbReference type="InterPro" id="IPR016035">
    <property type="entry name" value="Acyl_Trfase/lysoPLipase"/>
</dbReference>
<keyword evidence="3" id="KW-0808">Transferase</keyword>
<dbReference type="GO" id="GO:0005737">
    <property type="term" value="C:cytoplasm"/>
    <property type="evidence" value="ECO:0007669"/>
    <property type="project" value="TreeGrafter"/>
</dbReference>
<dbReference type="InterPro" id="IPR014043">
    <property type="entry name" value="Acyl_transferase_dom"/>
</dbReference>
<dbReference type="SUPFAM" id="SSF55048">
    <property type="entry name" value="Probable ACP-binding domain of malonyl-CoA ACP transacylase"/>
    <property type="match status" value="1"/>
</dbReference>
<evidence type="ECO:0000313" key="5">
    <source>
        <dbReference type="EMBL" id="MCY1013996.1"/>
    </source>
</evidence>
<keyword evidence="5" id="KW-0012">Acyltransferase</keyword>
<dbReference type="Gene3D" id="3.40.366.10">
    <property type="entry name" value="Malonyl-Coenzyme A Acyl Carrier Protein, domain 2"/>
    <property type="match status" value="1"/>
</dbReference>
<dbReference type="Pfam" id="PF22621">
    <property type="entry name" value="CurL-like_PKS_C"/>
    <property type="match status" value="1"/>
</dbReference>
<comment type="caution">
    <text evidence="5">The sequence shown here is derived from an EMBL/GenBank/DDBJ whole genome shotgun (WGS) entry which is preliminary data.</text>
</comment>
<evidence type="ECO:0000256" key="1">
    <source>
        <dbReference type="ARBA" id="ARBA00022450"/>
    </source>
</evidence>
<gene>
    <name evidence="5" type="ORF">OV079_52440</name>
</gene>
<dbReference type="InterPro" id="IPR050091">
    <property type="entry name" value="PKS_NRPS_Biosynth_Enz"/>
</dbReference>
<dbReference type="PANTHER" id="PTHR43775:SF37">
    <property type="entry name" value="SI:DKEY-61P9.11"/>
    <property type="match status" value="1"/>
</dbReference>
<dbReference type="RefSeq" id="WP_267778194.1">
    <property type="nucleotide sequence ID" value="NZ_JAPNKE010000002.1"/>
</dbReference>
<dbReference type="SUPFAM" id="SSF52151">
    <property type="entry name" value="FabD/lysophospholipase-like"/>
    <property type="match status" value="1"/>
</dbReference>
<dbReference type="PROSITE" id="PS50075">
    <property type="entry name" value="CARRIER"/>
    <property type="match status" value="1"/>
</dbReference>
<dbReference type="GO" id="GO:0071770">
    <property type="term" value="P:DIM/DIP cell wall layer assembly"/>
    <property type="evidence" value="ECO:0007669"/>
    <property type="project" value="TreeGrafter"/>
</dbReference>
<dbReference type="SMART" id="SM00827">
    <property type="entry name" value="PKS_AT"/>
    <property type="match status" value="1"/>
</dbReference>
<keyword evidence="2" id="KW-0597">Phosphoprotein</keyword>
<dbReference type="GO" id="GO:0006633">
    <property type="term" value="P:fatty acid biosynthetic process"/>
    <property type="evidence" value="ECO:0007669"/>
    <property type="project" value="TreeGrafter"/>
</dbReference>
<feature type="domain" description="Carrier" evidence="4">
    <location>
        <begin position="504"/>
        <end position="582"/>
    </location>
</feature>
<proteinExistence type="predicted"/>
<keyword evidence="1" id="KW-0596">Phosphopantetheine</keyword>
<dbReference type="GO" id="GO:0005886">
    <property type="term" value="C:plasma membrane"/>
    <property type="evidence" value="ECO:0007669"/>
    <property type="project" value="TreeGrafter"/>
</dbReference>
<evidence type="ECO:0000256" key="2">
    <source>
        <dbReference type="ARBA" id="ARBA00022553"/>
    </source>
</evidence>
<dbReference type="Proteomes" id="UP001150924">
    <property type="component" value="Unassembled WGS sequence"/>
</dbReference>
<dbReference type="InterPro" id="IPR001227">
    <property type="entry name" value="Ac_transferase_dom_sf"/>
</dbReference>
<name>A0A9X3F1A1_9BACT</name>
<dbReference type="EMBL" id="JAPNKE010000002">
    <property type="protein sequence ID" value="MCY1013996.1"/>
    <property type="molecule type" value="Genomic_DNA"/>
</dbReference>
<dbReference type="GO" id="GO:0031177">
    <property type="term" value="F:phosphopantetheine binding"/>
    <property type="evidence" value="ECO:0007669"/>
    <property type="project" value="InterPro"/>
</dbReference>
<dbReference type="Gene3D" id="1.10.1200.10">
    <property type="entry name" value="ACP-like"/>
    <property type="match status" value="1"/>
</dbReference>
<organism evidence="5 6">
    <name type="scientific">Nannocystis pusilla</name>
    <dbReference type="NCBI Taxonomy" id="889268"/>
    <lineage>
        <taxon>Bacteria</taxon>
        <taxon>Pseudomonadati</taxon>
        <taxon>Myxococcota</taxon>
        <taxon>Polyangia</taxon>
        <taxon>Nannocystales</taxon>
        <taxon>Nannocystaceae</taxon>
        <taxon>Nannocystis</taxon>
    </lineage>
</organism>
<dbReference type="InterPro" id="IPR006162">
    <property type="entry name" value="Ppantetheine_attach_site"/>
</dbReference>
<dbReference type="InterPro" id="IPR036736">
    <property type="entry name" value="ACP-like_sf"/>
</dbReference>
<dbReference type="InterPro" id="IPR009081">
    <property type="entry name" value="PP-bd_ACP"/>
</dbReference>
<dbReference type="SMART" id="SM00823">
    <property type="entry name" value="PKS_PP"/>
    <property type="match status" value="1"/>
</dbReference>
<evidence type="ECO:0000256" key="3">
    <source>
        <dbReference type="ARBA" id="ARBA00022679"/>
    </source>
</evidence>
<dbReference type="PROSITE" id="PS00012">
    <property type="entry name" value="PHOSPHOPANTETHEINE"/>
    <property type="match status" value="1"/>
</dbReference>
<reference evidence="5" key="1">
    <citation type="submission" date="2022-11" db="EMBL/GenBank/DDBJ databases">
        <title>Minimal conservation of predation-associated metabolite biosynthetic gene clusters underscores biosynthetic potential of Myxococcota including descriptions for ten novel species: Archangium lansinium sp. nov., Myxococcus landrumus sp. nov., Nannocystis bai.</title>
        <authorList>
            <person name="Ahearne A."/>
            <person name="Stevens C."/>
            <person name="Phillips K."/>
        </authorList>
    </citation>
    <scope>NUCLEOTIDE SEQUENCE</scope>
    <source>
        <strain evidence="5">Na p29</strain>
    </source>
</reference>